<reference evidence="1 2" key="1">
    <citation type="submission" date="2023-09" db="EMBL/GenBank/DDBJ databases">
        <authorList>
            <person name="Wang M."/>
        </authorList>
    </citation>
    <scope>NUCLEOTIDE SEQUENCE [LARGE SCALE GENOMIC DNA]</scope>
    <source>
        <strain evidence="1">GT-2023</strain>
        <tissue evidence="1">Liver</tissue>
    </source>
</reference>
<accession>A0ABR3LUD9</accession>
<name>A0ABR3LUD9_9TELE</name>
<protein>
    <submittedName>
        <fullName evidence="1">Uncharacterized protein</fullName>
    </submittedName>
</protein>
<sequence>MLAVQLYTPIHTPYDIQLIWQLAVALPGFWATTVVAPKGFLSAEDSRLVTRQYIVDTLVDGEPSGAGEGRSFLSDVGRACAPLEEIISGTVLIK</sequence>
<evidence type="ECO:0000313" key="1">
    <source>
        <dbReference type="EMBL" id="KAL1256453.1"/>
    </source>
</evidence>
<dbReference type="EMBL" id="JAYMGO010000018">
    <property type="protein sequence ID" value="KAL1256453.1"/>
    <property type="molecule type" value="Genomic_DNA"/>
</dbReference>
<evidence type="ECO:0000313" key="2">
    <source>
        <dbReference type="Proteomes" id="UP001558613"/>
    </source>
</evidence>
<dbReference type="Proteomes" id="UP001558613">
    <property type="component" value="Unassembled WGS sequence"/>
</dbReference>
<keyword evidence="2" id="KW-1185">Reference proteome</keyword>
<gene>
    <name evidence="1" type="ORF">QQF64_011998</name>
</gene>
<proteinExistence type="predicted"/>
<comment type="caution">
    <text evidence="1">The sequence shown here is derived from an EMBL/GenBank/DDBJ whole genome shotgun (WGS) entry which is preliminary data.</text>
</comment>
<organism evidence="1 2">
    <name type="scientific">Cirrhinus molitorella</name>
    <name type="common">mud carp</name>
    <dbReference type="NCBI Taxonomy" id="172907"/>
    <lineage>
        <taxon>Eukaryota</taxon>
        <taxon>Metazoa</taxon>
        <taxon>Chordata</taxon>
        <taxon>Craniata</taxon>
        <taxon>Vertebrata</taxon>
        <taxon>Euteleostomi</taxon>
        <taxon>Actinopterygii</taxon>
        <taxon>Neopterygii</taxon>
        <taxon>Teleostei</taxon>
        <taxon>Ostariophysi</taxon>
        <taxon>Cypriniformes</taxon>
        <taxon>Cyprinidae</taxon>
        <taxon>Labeoninae</taxon>
        <taxon>Labeonini</taxon>
        <taxon>Cirrhinus</taxon>
    </lineage>
</organism>